<reference evidence="1 2" key="1">
    <citation type="submission" date="2015-08" db="EMBL/GenBank/DDBJ databases">
        <title>Genomic sequence of Lactobacillus heilongjiangensis DSM 28069, isolated from Chinese traditional pickle.</title>
        <authorList>
            <person name="Jiang X."/>
            <person name="Zheng B."/>
            <person name="Cheng H."/>
        </authorList>
    </citation>
    <scope>NUCLEOTIDE SEQUENCE [LARGE SCALE GENOMIC DNA]</scope>
    <source>
        <strain evidence="1 2">DSM 28069</strain>
    </source>
</reference>
<evidence type="ECO:0008006" key="3">
    <source>
        <dbReference type="Google" id="ProtNLM"/>
    </source>
</evidence>
<accession>A0A0K2LB26</accession>
<dbReference type="KEGG" id="lhi:JP39_03330"/>
<sequence>MSFEVIFSDKQKEELSLQVYSVVSDAIEKARSDAGMDKMFFNKKETCAYLGIANNTFDKYFRDLKPHDVNGFSIYSKKEIDEFVLSK</sequence>
<organism evidence="1 2">
    <name type="scientific">Companilactobacillus heilongjiangensis</name>
    <dbReference type="NCBI Taxonomy" id="1074467"/>
    <lineage>
        <taxon>Bacteria</taxon>
        <taxon>Bacillati</taxon>
        <taxon>Bacillota</taxon>
        <taxon>Bacilli</taxon>
        <taxon>Lactobacillales</taxon>
        <taxon>Lactobacillaceae</taxon>
        <taxon>Companilactobacillus</taxon>
    </lineage>
</organism>
<dbReference type="Proteomes" id="UP000061546">
    <property type="component" value="Chromosome"/>
</dbReference>
<dbReference type="EMBL" id="CP012559">
    <property type="protein sequence ID" value="ALB28470.1"/>
    <property type="molecule type" value="Genomic_DNA"/>
</dbReference>
<dbReference type="RefSeq" id="WP_041499313.1">
    <property type="nucleotide sequence ID" value="NZ_BJDV01000008.1"/>
</dbReference>
<evidence type="ECO:0000313" key="2">
    <source>
        <dbReference type="Proteomes" id="UP000061546"/>
    </source>
</evidence>
<evidence type="ECO:0000313" key="1">
    <source>
        <dbReference type="EMBL" id="ALB28470.1"/>
    </source>
</evidence>
<name>A0A0K2LB26_9LACO</name>
<dbReference type="OrthoDB" id="2876156at2"/>
<keyword evidence="2" id="KW-1185">Reference proteome</keyword>
<dbReference type="AlphaFoldDB" id="A0A0K2LB26"/>
<protein>
    <recommendedName>
        <fullName evidence="3">DNA-binding protein</fullName>
    </recommendedName>
</protein>
<proteinExistence type="predicted"/>
<gene>
    <name evidence="1" type="ORF">JP39_03330</name>
</gene>